<dbReference type="PANTHER" id="PTHR36386">
    <property type="entry name" value="OS06G0683900 PROTEIN"/>
    <property type="match status" value="1"/>
</dbReference>
<feature type="region of interest" description="Disordered" evidence="2">
    <location>
        <begin position="307"/>
        <end position="364"/>
    </location>
</feature>
<evidence type="ECO:0000313" key="4">
    <source>
        <dbReference type="Proteomes" id="UP001188597"/>
    </source>
</evidence>
<dbReference type="PANTHER" id="PTHR36386:SF1">
    <property type="entry name" value="OS06G0683900 PROTEIN"/>
    <property type="match status" value="1"/>
</dbReference>
<sequence length="448" mass="49459">MSVLRYPEALNPPSDLQIWNNAAFDNGEFEDSRSSWCQSIKPVLVNGSVDSSDATKENQSPVFMDRPVPVKPSPAPVKPLHPNGAVENCQSKPVKVNSKLGLAEKSEKKIDVEIEEIEKEISRLSSRLEVLKLEKAEKDTKMMEKRGRVVPAKFMEAKKGEETVSLSGRVKGQRRGVSMGPSEILAGGKPRGVSLCPSEILAGVKSKKVQLGKQETITPLQQNRRKSCFWKLQDIDEEDVVKERGESLITSLKLRKAATTVGCKKSLKKDGIFGSVQPKKLFKEAEKIGVSAKKVVKPGRVVASRFNQSGFQSTPGNSVMRKRSLPENDKDEGKRCDKKRSSSVGQSRVSLSGVRGNQGNESRVKKRWDIPSEVVVCSKLEVNESPKSVGIMHDVLPQIRTTRCTNETPRSSGAAKRVAELVGRRSYFCSNEEMEPPVCQALDFAEEN</sequence>
<evidence type="ECO:0000313" key="3">
    <source>
        <dbReference type="EMBL" id="KAK3014012.1"/>
    </source>
</evidence>
<protein>
    <submittedName>
        <fullName evidence="3">Uncharacterized protein</fullName>
    </submittedName>
</protein>
<keyword evidence="1" id="KW-0175">Coiled coil</keyword>
<feature type="region of interest" description="Disordered" evidence="2">
    <location>
        <begin position="48"/>
        <end position="69"/>
    </location>
</feature>
<feature type="coiled-coil region" evidence="1">
    <location>
        <begin position="107"/>
        <end position="134"/>
    </location>
</feature>
<dbReference type="AlphaFoldDB" id="A0AA89ASY6"/>
<evidence type="ECO:0000256" key="1">
    <source>
        <dbReference type="SAM" id="Coils"/>
    </source>
</evidence>
<dbReference type="Proteomes" id="UP001188597">
    <property type="component" value="Unassembled WGS sequence"/>
</dbReference>
<proteinExistence type="predicted"/>
<accession>A0AA89ASY6</accession>
<feature type="compositionally biased region" description="Polar residues" evidence="2">
    <location>
        <begin position="307"/>
        <end position="317"/>
    </location>
</feature>
<feature type="compositionally biased region" description="Polar residues" evidence="2">
    <location>
        <begin position="48"/>
        <end position="61"/>
    </location>
</feature>
<evidence type="ECO:0000256" key="2">
    <source>
        <dbReference type="SAM" id="MobiDB-lite"/>
    </source>
</evidence>
<organism evidence="3 4">
    <name type="scientific">Escallonia herrerae</name>
    <dbReference type="NCBI Taxonomy" id="1293975"/>
    <lineage>
        <taxon>Eukaryota</taxon>
        <taxon>Viridiplantae</taxon>
        <taxon>Streptophyta</taxon>
        <taxon>Embryophyta</taxon>
        <taxon>Tracheophyta</taxon>
        <taxon>Spermatophyta</taxon>
        <taxon>Magnoliopsida</taxon>
        <taxon>eudicotyledons</taxon>
        <taxon>Gunneridae</taxon>
        <taxon>Pentapetalae</taxon>
        <taxon>asterids</taxon>
        <taxon>campanulids</taxon>
        <taxon>Escalloniales</taxon>
        <taxon>Escalloniaceae</taxon>
        <taxon>Escallonia</taxon>
    </lineage>
</organism>
<feature type="compositionally biased region" description="Low complexity" evidence="2">
    <location>
        <begin position="342"/>
        <end position="355"/>
    </location>
</feature>
<dbReference type="EMBL" id="JAVXUP010001252">
    <property type="protein sequence ID" value="KAK3014012.1"/>
    <property type="molecule type" value="Genomic_DNA"/>
</dbReference>
<name>A0AA89ASY6_9ASTE</name>
<gene>
    <name evidence="3" type="ORF">RJ639_008444</name>
</gene>
<feature type="compositionally biased region" description="Basic and acidic residues" evidence="2">
    <location>
        <begin position="324"/>
        <end position="335"/>
    </location>
</feature>
<reference evidence="3" key="1">
    <citation type="submission" date="2022-12" db="EMBL/GenBank/DDBJ databases">
        <title>Draft genome assemblies for two species of Escallonia (Escalloniales).</title>
        <authorList>
            <person name="Chanderbali A."/>
            <person name="Dervinis C."/>
            <person name="Anghel I."/>
            <person name="Soltis D."/>
            <person name="Soltis P."/>
            <person name="Zapata F."/>
        </authorList>
    </citation>
    <scope>NUCLEOTIDE SEQUENCE</scope>
    <source>
        <strain evidence="3">UCBG64.0493</strain>
        <tissue evidence="3">Leaf</tissue>
    </source>
</reference>
<comment type="caution">
    <text evidence="3">The sequence shown here is derived from an EMBL/GenBank/DDBJ whole genome shotgun (WGS) entry which is preliminary data.</text>
</comment>
<keyword evidence="4" id="KW-1185">Reference proteome</keyword>